<evidence type="ECO:0000313" key="3">
    <source>
        <dbReference type="Proteomes" id="UP000694559"/>
    </source>
</evidence>
<proteinExistence type="predicted"/>
<keyword evidence="3" id="KW-1185">Reference proteome</keyword>
<reference evidence="2" key="1">
    <citation type="submission" date="2025-08" db="UniProtKB">
        <authorList>
            <consortium name="Ensembl"/>
        </authorList>
    </citation>
    <scope>IDENTIFICATION</scope>
</reference>
<dbReference type="PANTHER" id="PTHR47899:SF1">
    <property type="entry name" value="COILED-COIL DOMAIN-CONTAINING PROTEIN 171"/>
    <property type="match status" value="1"/>
</dbReference>
<dbReference type="Ensembl" id="ENSNNAT00000018372.1">
    <property type="protein sequence ID" value="ENSNNAP00000017498.1"/>
    <property type="gene ID" value="ENSNNAG00000011728.1"/>
</dbReference>
<dbReference type="Proteomes" id="UP000694559">
    <property type="component" value="Unplaced"/>
</dbReference>
<gene>
    <name evidence="2" type="primary">CCDC171</name>
</gene>
<dbReference type="GeneTree" id="ENSGT00390000007924"/>
<evidence type="ECO:0000313" key="2">
    <source>
        <dbReference type="Ensembl" id="ENSNNAP00000017498.1"/>
    </source>
</evidence>
<accession>A0A8C6XNY8</accession>
<dbReference type="AlphaFoldDB" id="A0A8C6XNY8"/>
<evidence type="ECO:0000256" key="1">
    <source>
        <dbReference type="SAM" id="Coils"/>
    </source>
</evidence>
<dbReference type="PANTHER" id="PTHR47899">
    <property type="entry name" value="COILED-COIL DOMAIN-CONTAINING PROTEIN 171"/>
    <property type="match status" value="1"/>
</dbReference>
<reference evidence="2" key="2">
    <citation type="submission" date="2025-09" db="UniProtKB">
        <authorList>
            <consortium name="Ensembl"/>
        </authorList>
    </citation>
    <scope>IDENTIFICATION</scope>
</reference>
<feature type="coiled-coil region" evidence="1">
    <location>
        <begin position="61"/>
        <end position="113"/>
    </location>
</feature>
<dbReference type="OrthoDB" id="287623at2759"/>
<keyword evidence="1" id="KW-0175">Coiled coil</keyword>
<feature type="coiled-coil region" evidence="1">
    <location>
        <begin position="393"/>
        <end position="427"/>
    </location>
</feature>
<protein>
    <submittedName>
        <fullName evidence="2">Coiled-coil domain containing 171</fullName>
    </submittedName>
</protein>
<sequence length="442" mass="50592">ILDKFSWSELCTVLQENVDTLILDLNKANEKVSHLEYVCKNKSDTMKEIQQTQEETLKKFAEQMKAQESCWLKQKKDLEQQYSVLLGEVHTRAQKYQDMAEKAKEKFSATEKVQEQLLLENSHLKALLTQTQKEHRSLLAACALLSGALYPLYCRSCALSTQRDVLQDQVNTYDMFKQEIRALASALCETGERKQSNSKGKKKRHSRSWIHLFRKSVIVVLAVHRLQILCSQSCSSLFSWVDGVREGIGIPVCIGDSKDVHRQQKEQIRCLQAFSWFTSCDLLTAVLSSMAELQEVISKADMKSWLSGHLLTNAAKNSFSKLMEKLCAVMEVTPVDSSRSMTYVEKNSLVQRLARGLHKINAQTLEAGITDRTPATKTVASLQKQIFEFTQRLHTAEVERRSLRLELTEFKRNLNEMKKEADKAHSLQEQLYVFKQSVSLFD</sequence>
<organism evidence="2 3">
    <name type="scientific">Naja naja</name>
    <name type="common">Indian cobra</name>
    <dbReference type="NCBI Taxonomy" id="35670"/>
    <lineage>
        <taxon>Eukaryota</taxon>
        <taxon>Metazoa</taxon>
        <taxon>Chordata</taxon>
        <taxon>Craniata</taxon>
        <taxon>Vertebrata</taxon>
        <taxon>Euteleostomi</taxon>
        <taxon>Lepidosauria</taxon>
        <taxon>Squamata</taxon>
        <taxon>Bifurcata</taxon>
        <taxon>Unidentata</taxon>
        <taxon>Episquamata</taxon>
        <taxon>Toxicofera</taxon>
        <taxon>Serpentes</taxon>
        <taxon>Colubroidea</taxon>
        <taxon>Elapidae</taxon>
        <taxon>Elapinae</taxon>
        <taxon>Naja</taxon>
    </lineage>
</organism>
<name>A0A8C6XNY8_NAJNA</name>
<dbReference type="InterPro" id="IPR038820">
    <property type="entry name" value="CCDC171"/>
</dbReference>